<protein>
    <submittedName>
        <fullName evidence="2">Uncharacterized protein</fullName>
    </submittedName>
</protein>
<proteinExistence type="predicted"/>
<feature type="region of interest" description="Disordered" evidence="1">
    <location>
        <begin position="1"/>
        <end position="26"/>
    </location>
</feature>
<evidence type="ECO:0000313" key="3">
    <source>
        <dbReference type="Proteomes" id="UP000261828"/>
    </source>
</evidence>
<dbReference type="Proteomes" id="UP000261828">
    <property type="component" value="Unassembled WGS sequence"/>
</dbReference>
<gene>
    <name evidence="2" type="ORF">DX873_17620</name>
</gene>
<reference evidence="2 3" key="1">
    <citation type="submission" date="2018-08" db="EMBL/GenBank/DDBJ databases">
        <title>Muricauda nanhaiensis sp. nov., isolated from seawater of the South China Sea.</title>
        <authorList>
            <person name="Dang Y."/>
        </authorList>
    </citation>
    <scope>NUCLEOTIDE SEQUENCE [LARGE SCALE GENOMIC DNA]</scope>
    <source>
        <strain evidence="2 3">SM1704</strain>
    </source>
</reference>
<dbReference type="RefSeq" id="WP_116185817.1">
    <property type="nucleotide sequence ID" value="NZ_QTJX01000007.1"/>
</dbReference>
<evidence type="ECO:0000313" key="2">
    <source>
        <dbReference type="EMBL" id="RDY57718.1"/>
    </source>
</evidence>
<evidence type="ECO:0000256" key="1">
    <source>
        <dbReference type="SAM" id="MobiDB-lite"/>
    </source>
</evidence>
<comment type="caution">
    <text evidence="2">The sequence shown here is derived from an EMBL/GenBank/DDBJ whole genome shotgun (WGS) entry which is preliminary data.</text>
</comment>
<organism evidence="2 3">
    <name type="scientific">Flagellimonas nanhaiensis</name>
    <dbReference type="NCBI Taxonomy" id="2292706"/>
    <lineage>
        <taxon>Bacteria</taxon>
        <taxon>Pseudomonadati</taxon>
        <taxon>Bacteroidota</taxon>
        <taxon>Flavobacteriia</taxon>
        <taxon>Flavobacteriales</taxon>
        <taxon>Flavobacteriaceae</taxon>
        <taxon>Flagellimonas</taxon>
    </lineage>
</organism>
<accession>A0A371JL97</accession>
<dbReference type="OrthoDB" id="1490114at2"/>
<dbReference type="EMBL" id="QTJX01000007">
    <property type="protein sequence ID" value="RDY57718.1"/>
    <property type="molecule type" value="Genomic_DNA"/>
</dbReference>
<name>A0A371JL97_9FLAO</name>
<sequence length="388" mass="43043">MKTLKGLPVEIPRDTDESNFPFHNIQNETDTLPGTPIIREVWGDILINLYKLLIETGITPTETEDGENSQYQILEALKKLPNELNDVEQVLTLTNTTWSVNMAIDLLPDKYIFIARATEDYNDAVNYTITGTDTNSYNVNSPNGFSASDVVLVVLDQSGARIIGLTKSNITVDVFTVFGTPVVFNDSNKMYYEEAGALLTDTPSIDYLESTIRVAEGDGTLVVYNMFVMQGHILCFCYLPSAQTYKFYQFNLTDLSTAVSVAITGITIPIGSNNEPYVFTNGNTVFVTNQAGTTVNDYELAELTYDASNQSLTLSVSRVLANTFQKTTNVVIQNNDLVTFIAGSLKKYDLTSGIETQLDDYNSYVGTIFRFNGETYYSNGEVAKKWTV</sequence>
<keyword evidence="3" id="KW-1185">Reference proteome</keyword>
<dbReference type="AlphaFoldDB" id="A0A371JL97"/>